<evidence type="ECO:0000313" key="2">
    <source>
        <dbReference type="Proteomes" id="UP001604277"/>
    </source>
</evidence>
<sequence length="108" mass="12584">MVEHLCSYLHKVVDHSSSYSQHSSPQKFKLLFTLDGGAFKLLFTTFKPPEVQAPIYSKKSWPQPIYFLNIRLCSHLITNNTLIHHNHQLRHRLCRRLEPNPHSLALLA</sequence>
<proteinExistence type="predicted"/>
<gene>
    <name evidence="1" type="ORF">Fot_13706</name>
</gene>
<reference evidence="2" key="1">
    <citation type="submission" date="2024-07" db="EMBL/GenBank/DDBJ databases">
        <title>Two chromosome-level genome assemblies of Korean endemic species Abeliophyllum distichum and Forsythia ovata (Oleaceae).</title>
        <authorList>
            <person name="Jang H."/>
        </authorList>
    </citation>
    <scope>NUCLEOTIDE SEQUENCE [LARGE SCALE GENOMIC DNA]</scope>
</reference>
<comment type="caution">
    <text evidence="1">The sequence shown here is derived from an EMBL/GenBank/DDBJ whole genome shotgun (WGS) entry which is preliminary data.</text>
</comment>
<accession>A0ABD1W6R0</accession>
<dbReference type="EMBL" id="JBFOLJ010000004">
    <property type="protein sequence ID" value="KAL2544473.1"/>
    <property type="molecule type" value="Genomic_DNA"/>
</dbReference>
<dbReference type="AlphaFoldDB" id="A0ABD1W6R0"/>
<organism evidence="1 2">
    <name type="scientific">Forsythia ovata</name>
    <dbReference type="NCBI Taxonomy" id="205694"/>
    <lineage>
        <taxon>Eukaryota</taxon>
        <taxon>Viridiplantae</taxon>
        <taxon>Streptophyta</taxon>
        <taxon>Embryophyta</taxon>
        <taxon>Tracheophyta</taxon>
        <taxon>Spermatophyta</taxon>
        <taxon>Magnoliopsida</taxon>
        <taxon>eudicotyledons</taxon>
        <taxon>Gunneridae</taxon>
        <taxon>Pentapetalae</taxon>
        <taxon>asterids</taxon>
        <taxon>lamiids</taxon>
        <taxon>Lamiales</taxon>
        <taxon>Oleaceae</taxon>
        <taxon>Forsythieae</taxon>
        <taxon>Forsythia</taxon>
    </lineage>
</organism>
<keyword evidence="2" id="KW-1185">Reference proteome</keyword>
<evidence type="ECO:0000313" key="1">
    <source>
        <dbReference type="EMBL" id="KAL2544473.1"/>
    </source>
</evidence>
<protein>
    <submittedName>
        <fullName evidence="1">Uncharacterized protein</fullName>
    </submittedName>
</protein>
<name>A0ABD1W6R0_9LAMI</name>
<dbReference type="Proteomes" id="UP001604277">
    <property type="component" value="Unassembled WGS sequence"/>
</dbReference>